<proteinExistence type="inferred from homology"/>
<dbReference type="InterPro" id="IPR046347">
    <property type="entry name" value="bZIP_sf"/>
</dbReference>
<dbReference type="CDD" id="cd14810">
    <property type="entry name" value="bZIP_u1"/>
    <property type="match status" value="1"/>
</dbReference>
<keyword evidence="7" id="KW-0175">Coiled coil</keyword>
<dbReference type="GO" id="GO:0003700">
    <property type="term" value="F:DNA-binding transcription factor activity"/>
    <property type="evidence" value="ECO:0007669"/>
    <property type="project" value="InterPro"/>
</dbReference>
<accession>A0A8H7QQM8</accession>
<evidence type="ECO:0000256" key="2">
    <source>
        <dbReference type="ARBA" id="ARBA00007163"/>
    </source>
</evidence>
<dbReference type="EMBL" id="JAEPRD010000136">
    <property type="protein sequence ID" value="KAG2197009.1"/>
    <property type="molecule type" value="Genomic_DNA"/>
</dbReference>
<keyword evidence="6" id="KW-0539">Nucleus</keyword>
<evidence type="ECO:0000256" key="4">
    <source>
        <dbReference type="ARBA" id="ARBA00023125"/>
    </source>
</evidence>
<keyword evidence="4" id="KW-0238">DNA-binding</keyword>
<dbReference type="PROSITE" id="PS50217">
    <property type="entry name" value="BZIP"/>
    <property type="match status" value="1"/>
</dbReference>
<dbReference type="SMART" id="SM00338">
    <property type="entry name" value="BRLZ"/>
    <property type="match status" value="1"/>
</dbReference>
<dbReference type="OrthoDB" id="5571888at2759"/>
<organism evidence="10 11">
    <name type="scientific">Mucor saturninus</name>
    <dbReference type="NCBI Taxonomy" id="64648"/>
    <lineage>
        <taxon>Eukaryota</taxon>
        <taxon>Fungi</taxon>
        <taxon>Fungi incertae sedis</taxon>
        <taxon>Mucoromycota</taxon>
        <taxon>Mucoromycotina</taxon>
        <taxon>Mucoromycetes</taxon>
        <taxon>Mucorales</taxon>
        <taxon>Mucorineae</taxon>
        <taxon>Mucoraceae</taxon>
        <taxon>Mucor</taxon>
    </lineage>
</organism>
<feature type="domain" description="BZIP" evidence="9">
    <location>
        <begin position="90"/>
        <end position="153"/>
    </location>
</feature>
<evidence type="ECO:0000256" key="6">
    <source>
        <dbReference type="ARBA" id="ARBA00023242"/>
    </source>
</evidence>
<name>A0A8H7QQM8_9FUNG</name>
<evidence type="ECO:0000256" key="3">
    <source>
        <dbReference type="ARBA" id="ARBA00023015"/>
    </source>
</evidence>
<dbReference type="PANTHER" id="PTHR47416">
    <property type="entry name" value="BASIC-LEUCINE ZIPPER TRANSCRIPTION FACTOR F-RELATED"/>
    <property type="match status" value="1"/>
</dbReference>
<feature type="compositionally biased region" description="Basic and acidic residues" evidence="8">
    <location>
        <begin position="83"/>
        <end position="97"/>
    </location>
</feature>
<dbReference type="Gene3D" id="1.20.5.170">
    <property type="match status" value="1"/>
</dbReference>
<evidence type="ECO:0000256" key="7">
    <source>
        <dbReference type="SAM" id="Coils"/>
    </source>
</evidence>
<evidence type="ECO:0000313" key="10">
    <source>
        <dbReference type="EMBL" id="KAG2197009.1"/>
    </source>
</evidence>
<dbReference type="PROSITE" id="PS00036">
    <property type="entry name" value="BZIP_BASIC"/>
    <property type="match status" value="1"/>
</dbReference>
<evidence type="ECO:0000259" key="9">
    <source>
        <dbReference type="PROSITE" id="PS50217"/>
    </source>
</evidence>
<dbReference type="InterPro" id="IPR004827">
    <property type="entry name" value="bZIP"/>
</dbReference>
<gene>
    <name evidence="10" type="ORF">INT47_006956</name>
</gene>
<dbReference type="SUPFAM" id="SSF57959">
    <property type="entry name" value="Leucine zipper domain"/>
    <property type="match status" value="1"/>
</dbReference>
<sequence length="383" mass="44318">MNNNDNTHSDPILDWILQPDTNEDTSKPISTELLSFLMTQNGNLDLTQQQSQQQQQQQQQVSPETTAASHLTSSPSEEDEEPTHEQLKMMPSKERRQLRNKISARNFRNRRKEYMNTLEAEMGQCKAENSQLKLEVKWVREMMEKLQAENDKLRLQLVLCKEGIQPPRKATENNVTVSPETPSNSLSLFNSSDDNWNILYPPVVTNTNTNNVYLAHASLPDWDMSNIYEKKDLCLPIPTEKSDLIRTYPLLAPALMSIVLNHTMTMTTEEIIANSTLYDPTWATPSSTKEKCELFDPIAWQKVLDSLQKPAVVPSESTNVPKEQTSQVSYFVENYCPLYWIQKQFCNFVISYVVVRYPRLDTKCRTYLPICERYRKKRITQLV</sequence>
<keyword evidence="5" id="KW-0804">Transcription</keyword>
<dbReference type="GO" id="GO:0005634">
    <property type="term" value="C:nucleus"/>
    <property type="evidence" value="ECO:0007669"/>
    <property type="project" value="UniProtKB-SubCell"/>
</dbReference>
<evidence type="ECO:0000256" key="1">
    <source>
        <dbReference type="ARBA" id="ARBA00004123"/>
    </source>
</evidence>
<comment type="caution">
    <text evidence="10">The sequence shown here is derived from an EMBL/GenBank/DDBJ whole genome shotgun (WGS) entry which is preliminary data.</text>
</comment>
<feature type="region of interest" description="Disordered" evidence="8">
    <location>
        <begin position="46"/>
        <end position="109"/>
    </location>
</feature>
<protein>
    <recommendedName>
        <fullName evidence="9">BZIP domain-containing protein</fullName>
    </recommendedName>
</protein>
<dbReference type="AlphaFoldDB" id="A0A8H7QQM8"/>
<keyword evidence="3" id="KW-0805">Transcription regulation</keyword>
<feature type="compositionally biased region" description="Polar residues" evidence="8">
    <location>
        <begin position="61"/>
        <end position="71"/>
    </location>
</feature>
<evidence type="ECO:0000256" key="8">
    <source>
        <dbReference type="SAM" id="MobiDB-lite"/>
    </source>
</evidence>
<comment type="similarity">
    <text evidence="2">Belongs to the bZIP family.</text>
</comment>
<comment type="subcellular location">
    <subcellularLocation>
        <location evidence="1">Nucleus</location>
    </subcellularLocation>
</comment>
<dbReference type="Proteomes" id="UP000603453">
    <property type="component" value="Unassembled WGS sequence"/>
</dbReference>
<feature type="compositionally biased region" description="Low complexity" evidence="8">
    <location>
        <begin position="48"/>
        <end position="60"/>
    </location>
</feature>
<reference evidence="10" key="1">
    <citation type="submission" date="2020-12" db="EMBL/GenBank/DDBJ databases">
        <title>Metabolic potential, ecology and presence of endohyphal bacteria is reflected in genomic diversity of Mucoromycotina.</title>
        <authorList>
            <person name="Muszewska A."/>
            <person name="Okrasinska A."/>
            <person name="Steczkiewicz K."/>
            <person name="Drgas O."/>
            <person name="Orlowska M."/>
            <person name="Perlinska-Lenart U."/>
            <person name="Aleksandrzak-Piekarczyk T."/>
            <person name="Szatraj K."/>
            <person name="Zielenkiewicz U."/>
            <person name="Pilsyk S."/>
            <person name="Malc E."/>
            <person name="Mieczkowski P."/>
            <person name="Kruszewska J.S."/>
            <person name="Biernat P."/>
            <person name="Pawlowska J."/>
        </authorList>
    </citation>
    <scope>NUCLEOTIDE SEQUENCE</scope>
    <source>
        <strain evidence="10">WA0000017839</strain>
    </source>
</reference>
<keyword evidence="11" id="KW-1185">Reference proteome</keyword>
<dbReference type="GO" id="GO:0003677">
    <property type="term" value="F:DNA binding"/>
    <property type="evidence" value="ECO:0007669"/>
    <property type="project" value="UniProtKB-KW"/>
</dbReference>
<dbReference type="PANTHER" id="PTHR47416:SF8">
    <property type="entry name" value="BASIC-LEUCINE ZIPPER TRANSCRIPTION FACTOR E-RELATED"/>
    <property type="match status" value="1"/>
</dbReference>
<evidence type="ECO:0000256" key="5">
    <source>
        <dbReference type="ARBA" id="ARBA00023163"/>
    </source>
</evidence>
<dbReference type="Pfam" id="PF00170">
    <property type="entry name" value="bZIP_1"/>
    <property type="match status" value="1"/>
</dbReference>
<evidence type="ECO:0000313" key="11">
    <source>
        <dbReference type="Proteomes" id="UP000603453"/>
    </source>
</evidence>
<feature type="coiled-coil region" evidence="7">
    <location>
        <begin position="115"/>
        <end position="163"/>
    </location>
</feature>